<keyword evidence="14" id="KW-1185">Reference proteome</keyword>
<dbReference type="InterPro" id="IPR017938">
    <property type="entry name" value="Riboflavin_synthase-like_b-brl"/>
</dbReference>
<evidence type="ECO:0000256" key="5">
    <source>
        <dbReference type="ARBA" id="ARBA00022827"/>
    </source>
</evidence>
<dbReference type="SUPFAM" id="SSF52218">
    <property type="entry name" value="Flavoproteins"/>
    <property type="match status" value="1"/>
</dbReference>
<dbReference type="InterPro" id="IPR008254">
    <property type="entry name" value="Flavodoxin/NO_synth"/>
</dbReference>
<evidence type="ECO:0000256" key="3">
    <source>
        <dbReference type="ARBA" id="ARBA00022630"/>
    </source>
</evidence>
<feature type="domain" description="FAD-binding FR-type" evidence="12">
    <location>
        <begin position="229"/>
        <end position="447"/>
    </location>
</feature>
<comment type="catalytic activity">
    <reaction evidence="10">
        <text>hydrogen sulfide + 3 NADP(+) + 3 H2O = sulfite + 3 NADPH + 4 H(+)</text>
        <dbReference type="Rhea" id="RHEA:13801"/>
        <dbReference type="ChEBI" id="CHEBI:15377"/>
        <dbReference type="ChEBI" id="CHEBI:15378"/>
        <dbReference type="ChEBI" id="CHEBI:17359"/>
        <dbReference type="ChEBI" id="CHEBI:29919"/>
        <dbReference type="ChEBI" id="CHEBI:57783"/>
        <dbReference type="ChEBI" id="CHEBI:58349"/>
        <dbReference type="EC" id="1.8.1.2"/>
    </reaction>
</comment>
<dbReference type="InterPro" id="IPR001094">
    <property type="entry name" value="Flavdoxin-like"/>
</dbReference>
<dbReference type="EMBL" id="JAGXFD010000001">
    <property type="protein sequence ID" value="MBZ9567047.1"/>
    <property type="molecule type" value="Genomic_DNA"/>
</dbReference>
<dbReference type="Pfam" id="PF00175">
    <property type="entry name" value="NAD_binding_1"/>
    <property type="match status" value="1"/>
</dbReference>
<dbReference type="Gene3D" id="1.20.990.10">
    <property type="entry name" value="NADPH-cytochrome p450 Reductase, Chain A, domain 3"/>
    <property type="match status" value="1"/>
</dbReference>
<evidence type="ECO:0000259" key="11">
    <source>
        <dbReference type="PROSITE" id="PS50902"/>
    </source>
</evidence>
<proteinExistence type="predicted"/>
<dbReference type="Pfam" id="PF00667">
    <property type="entry name" value="FAD_binding_1"/>
    <property type="match status" value="1"/>
</dbReference>
<comment type="caution">
    <text evidence="13">The sequence shown here is derived from an EMBL/GenBank/DDBJ whole genome shotgun (WGS) entry which is preliminary data.</text>
</comment>
<dbReference type="CDD" id="cd06199">
    <property type="entry name" value="SiR"/>
    <property type="match status" value="1"/>
</dbReference>
<dbReference type="NCBIfam" id="TIGR01931">
    <property type="entry name" value="cysJ"/>
    <property type="match status" value="1"/>
</dbReference>
<comment type="pathway">
    <text evidence="10">Sulfur metabolism; hydrogen sulfide biosynthesis; hydrogen sulfide from sulfite (NADPH route): step 1/1.</text>
</comment>
<dbReference type="GO" id="GO:0004783">
    <property type="term" value="F:sulfite reductase (NADPH) activity"/>
    <property type="evidence" value="ECO:0007669"/>
    <property type="project" value="UniProtKB-EC"/>
</dbReference>
<comment type="function">
    <text evidence="10">Component of the sulfite reductase complex that catalyzes the 6-electron reduction of sulfite to sulfide. This is one of several activities required for the biosynthesis of L-cysteine from sulfate. The flavoprotein component catalyzes the electron flow from NADPH -&gt; FAD -&gt; FMN to the hemoprotein component.</text>
</comment>
<dbReference type="InterPro" id="IPR001433">
    <property type="entry name" value="OxRdtase_FAD/NAD-bd"/>
</dbReference>
<dbReference type="EC" id="1.8.1.2" evidence="10"/>
<evidence type="ECO:0000256" key="7">
    <source>
        <dbReference type="ARBA" id="ARBA00022982"/>
    </source>
</evidence>
<dbReference type="InterPro" id="IPR029039">
    <property type="entry name" value="Flavoprotein-like_sf"/>
</dbReference>
<dbReference type="SUPFAM" id="SSF52343">
    <property type="entry name" value="Ferredoxin reductase-like, C-terminal NADP-linked domain"/>
    <property type="match status" value="1"/>
</dbReference>
<dbReference type="Gene3D" id="3.40.50.360">
    <property type="match status" value="1"/>
</dbReference>
<evidence type="ECO:0000313" key="14">
    <source>
        <dbReference type="Proteomes" id="UP001319883"/>
    </source>
</evidence>
<keyword evidence="2 10" id="KW-0028">Amino-acid biosynthesis</keyword>
<evidence type="ECO:0000256" key="9">
    <source>
        <dbReference type="ARBA" id="ARBA00023192"/>
    </source>
</evidence>
<sequence>MSRTALDATNSPLTDAQAADANRLIQALSGDQRTWLSGYLAGLQAAPGEGAAPREHAAEPHTLTILYGSETGNAEGVAERLGEAALARELPARVVDMADYKPRELRDEHLLLVVTATHGEGDPPDPALDFHEFLHGRKAPRLEGTRFAVLALGDSSYEHFCQTGRDIDARLEALGGERLLERVDCDVDFEEAAEAWRRNVLDAAAAHVIEAPAAAVAAPAQPAVTYDRQTPFHAEVLENQILNGRGSEKATHHIELSLEGSGLDYQPGDILCLMPRNREAVAGELLEALRLDPDQTVASHSGERTLAQALRDDYEITTLTPAFIEAYAELAEAEALKALLAEGKRGELMDYLHGRHIIDVLEEHPLEGGVDAETLLGMMRRLQPREYSIASSHLANPGEVHVTVAAVRYESLGRARHGVASTFLAEQAEPGETVPVYLRRNKHFRLPDDPDTATVMIGPGTGVAPFRAFLQEREVAGAGGANWLFFGNPHFRTDFLYQTEWQRWLKEGVLDRMDVAFSRDGAQKIYVQDRLRERGAELFRWIEAGAHLYVCGDAERMAPDVHAALVEIVAEHGGRSPEEASEYLKQLQRDKRYQRDVY</sequence>
<evidence type="ECO:0000256" key="4">
    <source>
        <dbReference type="ARBA" id="ARBA00022643"/>
    </source>
</evidence>
<reference evidence="13 14" key="1">
    <citation type="submission" date="2021-05" db="EMBL/GenBank/DDBJ databases">
        <title>Petroleum and Energy Research Collection (APPE): ex situ preservation of microbial diversity associated with the oil industry and exploitation of its biotechnological potential.</title>
        <authorList>
            <person name="Paixao C.T.M."/>
            <person name="Gomes M.B."/>
            <person name="Oliveira V.M."/>
        </authorList>
    </citation>
    <scope>NUCLEOTIDE SEQUENCE [LARGE SCALE GENOMIC DNA]</scope>
    <source>
        <strain evidence="13 14">LIT2</strain>
    </source>
</reference>
<dbReference type="PANTHER" id="PTHR19384:SF128">
    <property type="entry name" value="NADPH OXIDOREDUCTASE A"/>
    <property type="match status" value="1"/>
</dbReference>
<evidence type="ECO:0000256" key="10">
    <source>
        <dbReference type="PIRNR" id="PIRNR000207"/>
    </source>
</evidence>
<keyword evidence="9 10" id="KW-0198">Cysteine biosynthesis</keyword>
<name>A0ABS7WWR1_9GAMM</name>
<evidence type="ECO:0000259" key="12">
    <source>
        <dbReference type="PROSITE" id="PS51384"/>
    </source>
</evidence>
<keyword evidence="7 10" id="KW-0249">Electron transport</keyword>
<accession>A0ABS7WWR1</accession>
<comment type="subunit">
    <text evidence="10">Alpha(8)-beta(8). The alpha component is a flavoprotein, the beta component is a hemoprotein.</text>
</comment>
<dbReference type="PROSITE" id="PS51384">
    <property type="entry name" value="FAD_FR"/>
    <property type="match status" value="1"/>
</dbReference>
<dbReference type="InterPro" id="IPR039261">
    <property type="entry name" value="FNR_nucleotide-bd"/>
</dbReference>
<dbReference type="InterPro" id="IPR023173">
    <property type="entry name" value="NADPH_Cyt_P450_Rdtase_alpha"/>
</dbReference>
<dbReference type="InterPro" id="IPR003097">
    <property type="entry name" value="CysJ-like_FAD-binding"/>
</dbReference>
<dbReference type="Gene3D" id="3.40.50.80">
    <property type="entry name" value="Nucleotide-binding domain of ferredoxin-NADP reductase (FNR) module"/>
    <property type="match status" value="1"/>
</dbReference>
<protein>
    <recommendedName>
        <fullName evidence="10">Sulfite reductase [NADPH] flavoprotein alpha-component</fullName>
        <shortName evidence="10">SiR-FP</shortName>
        <ecNumber evidence="10">1.8.1.2</ecNumber>
    </recommendedName>
</protein>
<keyword evidence="3 10" id="KW-0285">Flavoprotein</keyword>
<keyword evidence="1 10" id="KW-0813">Transport</keyword>
<keyword evidence="6 10" id="KW-0521">NADP</keyword>
<evidence type="ECO:0000256" key="6">
    <source>
        <dbReference type="ARBA" id="ARBA00022857"/>
    </source>
</evidence>
<dbReference type="InterPro" id="IPR001709">
    <property type="entry name" value="Flavoprot_Pyr_Nucl_cyt_Rdtase"/>
</dbReference>
<evidence type="ECO:0000256" key="2">
    <source>
        <dbReference type="ARBA" id="ARBA00022605"/>
    </source>
</evidence>
<dbReference type="PRINTS" id="PR00369">
    <property type="entry name" value="FLAVODOXIN"/>
</dbReference>
<gene>
    <name evidence="13" type="ORF">KGQ91_05000</name>
</gene>
<dbReference type="InterPro" id="IPR017927">
    <property type="entry name" value="FAD-bd_FR_type"/>
</dbReference>
<dbReference type="InterPro" id="IPR010199">
    <property type="entry name" value="CysJ"/>
</dbReference>
<dbReference type="PRINTS" id="PR00371">
    <property type="entry name" value="FPNCR"/>
</dbReference>
<dbReference type="RefSeq" id="WP_224420428.1">
    <property type="nucleotide sequence ID" value="NZ_JAGXFD010000001.1"/>
</dbReference>
<keyword evidence="5 10" id="KW-0274">FAD</keyword>
<dbReference type="Pfam" id="PF00258">
    <property type="entry name" value="Flavodoxin_1"/>
    <property type="match status" value="1"/>
</dbReference>
<feature type="domain" description="Flavodoxin-like" evidence="11">
    <location>
        <begin position="63"/>
        <end position="201"/>
    </location>
</feature>
<dbReference type="PROSITE" id="PS50902">
    <property type="entry name" value="FLAVODOXIN_LIKE"/>
    <property type="match status" value="1"/>
</dbReference>
<comment type="cofactor">
    <cofactor evidence="10">
        <name>FAD</name>
        <dbReference type="ChEBI" id="CHEBI:57692"/>
    </cofactor>
    <text evidence="10">Binds 1 FAD per subunit.</text>
</comment>
<evidence type="ECO:0000256" key="1">
    <source>
        <dbReference type="ARBA" id="ARBA00022448"/>
    </source>
</evidence>
<comment type="cofactor">
    <cofactor evidence="10">
        <name>FMN</name>
        <dbReference type="ChEBI" id="CHEBI:58210"/>
    </cofactor>
    <text evidence="10">Binds 1 FMN per subunit.</text>
</comment>
<keyword evidence="4 10" id="KW-0288">FMN</keyword>
<dbReference type="PIRSF" id="PIRSF000207">
    <property type="entry name" value="SiR-FP_CysJ"/>
    <property type="match status" value="1"/>
</dbReference>
<organism evidence="13 14">
    <name type="scientific">Modicisalibacter tunisiensis</name>
    <dbReference type="NCBI Taxonomy" id="390637"/>
    <lineage>
        <taxon>Bacteria</taxon>
        <taxon>Pseudomonadati</taxon>
        <taxon>Pseudomonadota</taxon>
        <taxon>Gammaproteobacteria</taxon>
        <taxon>Oceanospirillales</taxon>
        <taxon>Halomonadaceae</taxon>
        <taxon>Modicisalibacter</taxon>
    </lineage>
</organism>
<dbReference type="PANTHER" id="PTHR19384">
    <property type="entry name" value="NITRIC OXIDE SYNTHASE-RELATED"/>
    <property type="match status" value="1"/>
</dbReference>
<evidence type="ECO:0000313" key="13">
    <source>
        <dbReference type="EMBL" id="MBZ9567047.1"/>
    </source>
</evidence>
<keyword evidence="8 10" id="KW-0560">Oxidoreductase</keyword>
<dbReference type="Gene3D" id="2.40.30.10">
    <property type="entry name" value="Translation factors"/>
    <property type="match status" value="1"/>
</dbReference>
<dbReference type="Proteomes" id="UP001319883">
    <property type="component" value="Unassembled WGS sequence"/>
</dbReference>
<dbReference type="SUPFAM" id="SSF63380">
    <property type="entry name" value="Riboflavin synthase domain-like"/>
    <property type="match status" value="1"/>
</dbReference>
<evidence type="ECO:0000256" key="8">
    <source>
        <dbReference type="ARBA" id="ARBA00023002"/>
    </source>
</evidence>